<keyword evidence="2" id="KW-1185">Reference proteome</keyword>
<dbReference type="AlphaFoldDB" id="A0A0D2L0D6"/>
<accession>A0A0D2L0D6</accession>
<evidence type="ECO:0000313" key="1">
    <source>
        <dbReference type="EMBL" id="KJA20152.1"/>
    </source>
</evidence>
<organism evidence="1 2">
    <name type="scientific">Hypholoma sublateritium (strain FD-334 SS-4)</name>
    <dbReference type="NCBI Taxonomy" id="945553"/>
    <lineage>
        <taxon>Eukaryota</taxon>
        <taxon>Fungi</taxon>
        <taxon>Dikarya</taxon>
        <taxon>Basidiomycota</taxon>
        <taxon>Agaricomycotina</taxon>
        <taxon>Agaricomycetes</taxon>
        <taxon>Agaricomycetidae</taxon>
        <taxon>Agaricales</taxon>
        <taxon>Agaricineae</taxon>
        <taxon>Strophariaceae</taxon>
        <taxon>Hypholoma</taxon>
    </lineage>
</organism>
<dbReference type="STRING" id="945553.A0A0D2L0D6"/>
<dbReference type="EMBL" id="KN817570">
    <property type="protein sequence ID" value="KJA20152.1"/>
    <property type="molecule type" value="Genomic_DNA"/>
</dbReference>
<sequence length="277" mass="31581">MGEPYRGIPRELIQHIFDILYVEDRDALKSCSYVDHLFTTLAQMRLLRSVNLAQSWELTGFPPPAGLLQILDESPHIAAYIWGLTIERTWPWQEPEPHDTHWLEMPNALSTLLPRLANIRRISVIEIKDDRIQSPVSPLLSWSRVGQSLELVFSPIHVHMLTELDLRVIDVLPVEVLRHCISLKRLSVVALSFDPSMAPSERSSPRAQLEYFHLEISTNMATLAQWFTHPSFPINITRLRTLSVRPGLRQKFEPLVSLAPCAAAATHLHIRAHDIPG</sequence>
<evidence type="ECO:0000313" key="2">
    <source>
        <dbReference type="Proteomes" id="UP000054270"/>
    </source>
</evidence>
<reference evidence="2" key="1">
    <citation type="submission" date="2014-04" db="EMBL/GenBank/DDBJ databases">
        <title>Evolutionary Origins and Diversification of the Mycorrhizal Mutualists.</title>
        <authorList>
            <consortium name="DOE Joint Genome Institute"/>
            <consortium name="Mycorrhizal Genomics Consortium"/>
            <person name="Kohler A."/>
            <person name="Kuo A."/>
            <person name="Nagy L.G."/>
            <person name="Floudas D."/>
            <person name="Copeland A."/>
            <person name="Barry K.W."/>
            <person name="Cichocki N."/>
            <person name="Veneault-Fourrey C."/>
            <person name="LaButti K."/>
            <person name="Lindquist E.A."/>
            <person name="Lipzen A."/>
            <person name="Lundell T."/>
            <person name="Morin E."/>
            <person name="Murat C."/>
            <person name="Riley R."/>
            <person name="Ohm R."/>
            <person name="Sun H."/>
            <person name="Tunlid A."/>
            <person name="Henrissat B."/>
            <person name="Grigoriev I.V."/>
            <person name="Hibbett D.S."/>
            <person name="Martin F."/>
        </authorList>
    </citation>
    <scope>NUCLEOTIDE SEQUENCE [LARGE SCALE GENOMIC DNA]</scope>
    <source>
        <strain evidence="2">FD-334 SS-4</strain>
    </source>
</reference>
<name>A0A0D2L0D6_HYPSF</name>
<protein>
    <recommendedName>
        <fullName evidence="3">F-box domain-containing protein</fullName>
    </recommendedName>
</protein>
<gene>
    <name evidence="1" type="ORF">HYPSUDRAFT_830333</name>
</gene>
<dbReference type="OrthoDB" id="2788229at2759"/>
<proteinExistence type="predicted"/>
<evidence type="ECO:0008006" key="3">
    <source>
        <dbReference type="Google" id="ProtNLM"/>
    </source>
</evidence>
<dbReference type="Proteomes" id="UP000054270">
    <property type="component" value="Unassembled WGS sequence"/>
</dbReference>